<dbReference type="GO" id="GO:0016747">
    <property type="term" value="F:acyltransferase activity, transferring groups other than amino-acyl groups"/>
    <property type="evidence" value="ECO:0007669"/>
    <property type="project" value="InterPro"/>
</dbReference>
<dbReference type="AlphaFoldDB" id="A0A542ZNK5"/>
<accession>A0A542ZNK5</accession>
<comment type="caution">
    <text evidence="2">The sequence shown here is derived from an EMBL/GenBank/DDBJ whole genome shotgun (WGS) entry which is preliminary data.</text>
</comment>
<feature type="domain" description="N-acetyltransferase" evidence="1">
    <location>
        <begin position="120"/>
        <end position="262"/>
    </location>
</feature>
<dbReference type="Proteomes" id="UP000319514">
    <property type="component" value="Unassembled WGS sequence"/>
</dbReference>
<sequence length="266" mass="28721">MIERHPVEANVWAMHRDFARNPTTVVNDDADLLWFNTAGSNSWLNGASWCALGQDVDARIASVGHAAQQVGTKAQWTTSPSCGPGDLERHLDAAGWRPEVVPAMAVAVDTRFPSQPAELAIQKVVKQSEVREWTDLFDASFGIEPRGDKHPWLEPWRHLALGAESPCRLFLGRLDGVPVSCSMAFVHQDSVGLYGVGTPPPHRGNGYASALTVAGIRWGASRGASVAVLHASPLGAPVYQSLGFRVVLDMIAWSLPLGDQREATTT</sequence>
<dbReference type="InterPro" id="IPR016181">
    <property type="entry name" value="Acyl_CoA_acyltransferase"/>
</dbReference>
<keyword evidence="2" id="KW-0808">Transferase</keyword>
<protein>
    <submittedName>
        <fullName evidence="2">Acetyltransferase (GNAT) family protein</fullName>
    </submittedName>
</protein>
<keyword evidence="3" id="KW-1185">Reference proteome</keyword>
<reference evidence="2 3" key="1">
    <citation type="submission" date="2019-06" db="EMBL/GenBank/DDBJ databases">
        <title>Sequencing the genomes of 1000 actinobacteria strains.</title>
        <authorList>
            <person name="Klenk H.-P."/>
        </authorList>
    </citation>
    <scope>NUCLEOTIDE SEQUENCE [LARGE SCALE GENOMIC DNA]</scope>
    <source>
        <strain evidence="2 3">DSM 18082</strain>
    </source>
</reference>
<gene>
    <name evidence="2" type="ORF">FB474_3364</name>
</gene>
<proteinExistence type="predicted"/>
<dbReference type="Gene3D" id="3.40.630.30">
    <property type="match status" value="1"/>
</dbReference>
<organism evidence="2 3">
    <name type="scientific">Oryzihumus leptocrescens</name>
    <dbReference type="NCBI Taxonomy" id="297536"/>
    <lineage>
        <taxon>Bacteria</taxon>
        <taxon>Bacillati</taxon>
        <taxon>Actinomycetota</taxon>
        <taxon>Actinomycetes</taxon>
        <taxon>Micrococcales</taxon>
        <taxon>Intrasporangiaceae</taxon>
        <taxon>Oryzihumus</taxon>
    </lineage>
</organism>
<dbReference type="PROSITE" id="PS51186">
    <property type="entry name" value="GNAT"/>
    <property type="match status" value="1"/>
</dbReference>
<dbReference type="EMBL" id="VFOQ01000001">
    <property type="protein sequence ID" value="TQL61938.1"/>
    <property type="molecule type" value="Genomic_DNA"/>
</dbReference>
<dbReference type="SUPFAM" id="SSF55729">
    <property type="entry name" value="Acyl-CoA N-acyltransferases (Nat)"/>
    <property type="match status" value="1"/>
</dbReference>
<dbReference type="CDD" id="cd04301">
    <property type="entry name" value="NAT_SF"/>
    <property type="match status" value="1"/>
</dbReference>
<evidence type="ECO:0000313" key="2">
    <source>
        <dbReference type="EMBL" id="TQL61938.1"/>
    </source>
</evidence>
<dbReference type="InterPro" id="IPR000182">
    <property type="entry name" value="GNAT_dom"/>
</dbReference>
<evidence type="ECO:0000313" key="3">
    <source>
        <dbReference type="Proteomes" id="UP000319514"/>
    </source>
</evidence>
<name>A0A542ZNK5_9MICO</name>
<dbReference type="Pfam" id="PF13527">
    <property type="entry name" value="Acetyltransf_9"/>
    <property type="match status" value="1"/>
</dbReference>
<evidence type="ECO:0000259" key="1">
    <source>
        <dbReference type="PROSITE" id="PS51186"/>
    </source>
</evidence>